<evidence type="ECO:0000256" key="3">
    <source>
        <dbReference type="ARBA" id="ARBA00022692"/>
    </source>
</evidence>
<reference evidence="10 11" key="1">
    <citation type="journal article" date="2024" name="Science">
        <title>Giant polyketide synthase enzymes in the biosynthesis of giant marine polyether toxins.</title>
        <authorList>
            <person name="Fallon T.R."/>
            <person name="Shende V.V."/>
            <person name="Wierzbicki I.H."/>
            <person name="Pendleton A.L."/>
            <person name="Watervoot N.F."/>
            <person name="Auber R.P."/>
            <person name="Gonzalez D.J."/>
            <person name="Wisecaver J.H."/>
            <person name="Moore B.S."/>
        </authorList>
    </citation>
    <scope>NUCLEOTIDE SEQUENCE [LARGE SCALE GENOMIC DNA]</scope>
    <source>
        <strain evidence="10 11">12B1</strain>
    </source>
</reference>
<evidence type="ECO:0000259" key="9">
    <source>
        <dbReference type="Pfam" id="PF03600"/>
    </source>
</evidence>
<organism evidence="10 11">
    <name type="scientific">Prymnesium parvum</name>
    <name type="common">Toxic golden alga</name>
    <dbReference type="NCBI Taxonomy" id="97485"/>
    <lineage>
        <taxon>Eukaryota</taxon>
        <taxon>Haptista</taxon>
        <taxon>Haptophyta</taxon>
        <taxon>Prymnesiophyceae</taxon>
        <taxon>Prymnesiales</taxon>
        <taxon>Prymnesiaceae</taxon>
        <taxon>Prymnesium</taxon>
    </lineage>
</organism>
<evidence type="ECO:0000313" key="11">
    <source>
        <dbReference type="Proteomes" id="UP001515480"/>
    </source>
</evidence>
<feature type="region of interest" description="Disordered" evidence="7">
    <location>
        <begin position="373"/>
        <end position="446"/>
    </location>
</feature>
<name>A0AB34K550_PRYPA</name>
<dbReference type="PROSITE" id="PS01271">
    <property type="entry name" value="NA_SULFATE"/>
    <property type="match status" value="1"/>
</dbReference>
<dbReference type="InterPro" id="IPR004680">
    <property type="entry name" value="Cit_transptr-like_dom"/>
</dbReference>
<dbReference type="InterPro" id="IPR031312">
    <property type="entry name" value="Na/sul_symport_CS"/>
</dbReference>
<evidence type="ECO:0000256" key="2">
    <source>
        <dbReference type="ARBA" id="ARBA00022448"/>
    </source>
</evidence>
<feature type="region of interest" description="Disordered" evidence="7">
    <location>
        <begin position="312"/>
        <end position="350"/>
    </location>
</feature>
<feature type="compositionally biased region" description="Basic and acidic residues" evidence="7">
    <location>
        <begin position="415"/>
        <end position="436"/>
    </location>
</feature>
<feature type="transmembrane region" description="Helical" evidence="8">
    <location>
        <begin position="760"/>
        <end position="782"/>
    </location>
</feature>
<feature type="transmembrane region" description="Helical" evidence="8">
    <location>
        <begin position="872"/>
        <end position="891"/>
    </location>
</feature>
<keyword evidence="11" id="KW-1185">Reference proteome</keyword>
<dbReference type="PANTHER" id="PTHR43652">
    <property type="entry name" value="BASIC AMINO ACID ANTIPORTER YFCC-RELATED"/>
    <property type="match status" value="1"/>
</dbReference>
<evidence type="ECO:0000256" key="7">
    <source>
        <dbReference type="SAM" id="MobiDB-lite"/>
    </source>
</evidence>
<dbReference type="Pfam" id="PF03600">
    <property type="entry name" value="CitMHS"/>
    <property type="match status" value="1"/>
</dbReference>
<dbReference type="GO" id="GO:0055085">
    <property type="term" value="P:transmembrane transport"/>
    <property type="evidence" value="ECO:0007669"/>
    <property type="project" value="InterPro"/>
</dbReference>
<dbReference type="AlphaFoldDB" id="A0AB34K550"/>
<dbReference type="Proteomes" id="UP001515480">
    <property type="component" value="Unassembled WGS sequence"/>
</dbReference>
<dbReference type="GO" id="GO:0005886">
    <property type="term" value="C:plasma membrane"/>
    <property type="evidence" value="ECO:0007669"/>
    <property type="project" value="TreeGrafter"/>
</dbReference>
<comment type="caution">
    <text evidence="10">The sequence shown here is derived from an EMBL/GenBank/DDBJ whole genome shotgun (WGS) entry which is preliminary data.</text>
</comment>
<accession>A0AB34K550</accession>
<feature type="domain" description="Citrate transporter-like" evidence="9">
    <location>
        <begin position="40"/>
        <end position="862"/>
    </location>
</feature>
<feature type="region of interest" description="Disordered" evidence="7">
    <location>
        <begin position="232"/>
        <end position="259"/>
    </location>
</feature>
<keyword evidence="5 8" id="KW-1133">Transmembrane helix</keyword>
<feature type="compositionally biased region" description="Polar residues" evidence="7">
    <location>
        <begin position="324"/>
        <end position="346"/>
    </location>
</feature>
<keyword evidence="4" id="KW-0677">Repeat</keyword>
<feature type="transmembrane region" description="Helical" evidence="8">
    <location>
        <begin position="827"/>
        <end position="860"/>
    </location>
</feature>
<dbReference type="PANTHER" id="PTHR43652:SF2">
    <property type="entry name" value="BASIC AMINO ACID ANTIPORTER YFCC-RELATED"/>
    <property type="match status" value="1"/>
</dbReference>
<evidence type="ECO:0000256" key="1">
    <source>
        <dbReference type="ARBA" id="ARBA00004141"/>
    </source>
</evidence>
<keyword evidence="3 8" id="KW-0812">Transmembrane</keyword>
<keyword evidence="6 8" id="KW-0472">Membrane</keyword>
<evidence type="ECO:0000256" key="4">
    <source>
        <dbReference type="ARBA" id="ARBA00022737"/>
    </source>
</evidence>
<dbReference type="InterPro" id="IPR051679">
    <property type="entry name" value="DASS-Related_Transporters"/>
</dbReference>
<dbReference type="EMBL" id="JBGBPQ010000001">
    <property type="protein sequence ID" value="KAL1529416.1"/>
    <property type="molecule type" value="Genomic_DNA"/>
</dbReference>
<feature type="transmembrane region" description="Helical" evidence="8">
    <location>
        <begin position="911"/>
        <end position="930"/>
    </location>
</feature>
<feature type="compositionally biased region" description="Polar residues" evidence="7">
    <location>
        <begin position="398"/>
        <end position="411"/>
    </location>
</feature>
<comment type="subcellular location">
    <subcellularLocation>
        <location evidence="1">Membrane</location>
        <topology evidence="1">Multi-pass membrane protein</topology>
    </subcellularLocation>
</comment>
<feature type="transmembrane region" description="Helical" evidence="8">
    <location>
        <begin position="789"/>
        <end position="807"/>
    </location>
</feature>
<evidence type="ECO:0000256" key="5">
    <source>
        <dbReference type="ARBA" id="ARBA00022989"/>
    </source>
</evidence>
<proteinExistence type="predicted"/>
<sequence>MSIGGLGAAQAALCPGVGAAICKLSAGSYFTLAVTVVALLLMCNDAPPDLVLVGTTTLLLLTHVISDEEALRGFCSPSVLAIGALFPVARSLEEAQTVDRAIRPILGQPTSHRAALLRLCAPVAVFSGFLNNTPIVAMLISPCETWAANSDLYISVLLMPLSFSSMLGGMCTLIGTSTNLVLNSQIEQDPNAPLEPFGMFSMTPVSLPAAILGIGVMALLAPPLLSRLQITEEDDSSKDESSKAEIENPPLSPKKPFARAPPSARLDGYFIDVELLPDCTHIGMALSDFTQLIGGGDGPGRTVEPLWLQRAERKDPGDGDISDSAVSSCNCRDRVSSSGSRKSATDGSFRRSLRSISGAAGECASLGGLRKAFTSRQSEDPAETSTTPSRPRAKSSGMRRTTGSKSFNDLATASEHADTEAKEERVRAEAKEEERAQAASPPAQPTTYRTICRHREREEFESLRLESGDRLCLTLYAETLPRLRAISGLLLGRHGTHKDKHVAESSCMVEACVCAGSPLVGLTVEEASQLPLLQQALVWGARFSDADARKHLRRLNEHPENDEVERSWHGGEAPRCEELPTSIKPLHRRSFSDPLGAAIPDTPPVPETPLTPSALHSKPGVHNAALDARRTILACRQPPIREFSSIFIDVDEVTRDDGAGVGFTYGERIVSNGHRRTSSGSYLRQTNSGTLALAAGDTLLLEVSTVFAEMYRHSGTFALLNEVHGSRKCAPSAVTVYGLKQRWVANLSLVVLLVLSSTELVPLLPLTLSLSFVLVGAGCITVEQAWNSISYRVLITIAASFGLGSALKNTHISNLLADALISLSGSVPNVVFLFVIFACTSCLSCIVSNSATVVLLYSVLRAVEVEGLSSFRMMLVMMIGASSAFATPLGYQTNLLVVGRGGYRFGDFTRLGGILTLVVGLCVSALAWGLPESLLP</sequence>
<protein>
    <recommendedName>
        <fullName evidence="9">Citrate transporter-like domain-containing protein</fullName>
    </recommendedName>
</protein>
<evidence type="ECO:0000256" key="8">
    <source>
        <dbReference type="SAM" id="Phobius"/>
    </source>
</evidence>
<keyword evidence="2" id="KW-0813">Transport</keyword>
<evidence type="ECO:0000256" key="6">
    <source>
        <dbReference type="ARBA" id="ARBA00023136"/>
    </source>
</evidence>
<gene>
    <name evidence="10" type="ORF">AB1Y20_000365</name>
</gene>
<evidence type="ECO:0000313" key="10">
    <source>
        <dbReference type="EMBL" id="KAL1529416.1"/>
    </source>
</evidence>